<feature type="transmembrane region" description="Helical" evidence="7">
    <location>
        <begin position="557"/>
        <end position="579"/>
    </location>
</feature>
<dbReference type="Gene3D" id="1.20.1530.20">
    <property type="match status" value="1"/>
</dbReference>
<evidence type="ECO:0000256" key="6">
    <source>
        <dbReference type="SAM" id="MobiDB-lite"/>
    </source>
</evidence>
<comment type="similarity">
    <text evidence="2">Belongs to the monovalent cation:proton antiporter 1 (CPA1) transporter (TC 2.A.36) family.</text>
</comment>
<dbReference type="KEGG" id="hazt:108673680"/>
<dbReference type="GeneID" id="108673680"/>
<evidence type="ECO:0000313" key="9">
    <source>
        <dbReference type="Proteomes" id="UP000694843"/>
    </source>
</evidence>
<dbReference type="GO" id="GO:0015297">
    <property type="term" value="F:antiporter activity"/>
    <property type="evidence" value="ECO:0007669"/>
    <property type="project" value="InterPro"/>
</dbReference>
<feature type="region of interest" description="Disordered" evidence="6">
    <location>
        <begin position="198"/>
        <end position="223"/>
    </location>
</feature>
<feature type="compositionally biased region" description="Polar residues" evidence="6">
    <location>
        <begin position="212"/>
        <end position="223"/>
    </location>
</feature>
<feature type="transmembrane region" description="Helical" evidence="7">
    <location>
        <begin position="723"/>
        <end position="742"/>
    </location>
</feature>
<dbReference type="GO" id="GO:0016020">
    <property type="term" value="C:membrane"/>
    <property type="evidence" value="ECO:0007669"/>
    <property type="project" value="UniProtKB-SubCell"/>
</dbReference>
<evidence type="ECO:0000256" key="3">
    <source>
        <dbReference type="ARBA" id="ARBA00022692"/>
    </source>
</evidence>
<dbReference type="PANTHER" id="PTHR31102">
    <property type="match status" value="1"/>
</dbReference>
<keyword evidence="9" id="KW-1185">Reference proteome</keyword>
<feature type="transmembrane region" description="Helical" evidence="7">
    <location>
        <begin position="822"/>
        <end position="842"/>
    </location>
</feature>
<dbReference type="AlphaFoldDB" id="A0A979FFA6"/>
<feature type="compositionally biased region" description="Polar residues" evidence="6">
    <location>
        <begin position="118"/>
        <end position="129"/>
    </location>
</feature>
<name>A0A979FFA6_HYAAZ</name>
<evidence type="ECO:0000256" key="4">
    <source>
        <dbReference type="ARBA" id="ARBA00022989"/>
    </source>
</evidence>
<organism evidence="9 10">
    <name type="scientific">Hyalella azteca</name>
    <name type="common">Amphipod</name>
    <dbReference type="NCBI Taxonomy" id="294128"/>
    <lineage>
        <taxon>Eukaryota</taxon>
        <taxon>Metazoa</taxon>
        <taxon>Ecdysozoa</taxon>
        <taxon>Arthropoda</taxon>
        <taxon>Crustacea</taxon>
        <taxon>Multicrustacea</taxon>
        <taxon>Malacostraca</taxon>
        <taxon>Eumalacostraca</taxon>
        <taxon>Peracarida</taxon>
        <taxon>Amphipoda</taxon>
        <taxon>Senticaudata</taxon>
        <taxon>Talitrida</taxon>
        <taxon>Talitroidea</taxon>
        <taxon>Hyalellidae</taxon>
        <taxon>Hyalella</taxon>
    </lineage>
</organism>
<evidence type="ECO:0000256" key="7">
    <source>
        <dbReference type="SAM" id="Phobius"/>
    </source>
</evidence>
<feature type="compositionally biased region" description="Low complexity" evidence="6">
    <location>
        <begin position="63"/>
        <end position="73"/>
    </location>
</feature>
<evidence type="ECO:0000259" key="8">
    <source>
        <dbReference type="Pfam" id="PF00999"/>
    </source>
</evidence>
<evidence type="ECO:0000256" key="1">
    <source>
        <dbReference type="ARBA" id="ARBA00004141"/>
    </source>
</evidence>
<gene>
    <name evidence="10" type="primary">LOC108673680</name>
</gene>
<keyword evidence="5 7" id="KW-0472">Membrane</keyword>
<dbReference type="PANTHER" id="PTHR31102:SF1">
    <property type="entry name" value="CATION_H+ EXCHANGER DOMAIN-CONTAINING PROTEIN"/>
    <property type="match status" value="1"/>
</dbReference>
<dbReference type="Pfam" id="PF00999">
    <property type="entry name" value="Na_H_Exchanger"/>
    <property type="match status" value="1"/>
</dbReference>
<proteinExistence type="inferred from homology"/>
<feature type="transmembrane region" description="Helical" evidence="7">
    <location>
        <begin position="748"/>
        <end position="770"/>
    </location>
</feature>
<comment type="subcellular location">
    <subcellularLocation>
        <location evidence="1">Membrane</location>
        <topology evidence="1">Multi-pass membrane protein</topology>
    </subcellularLocation>
</comment>
<evidence type="ECO:0000256" key="2">
    <source>
        <dbReference type="ARBA" id="ARBA00007367"/>
    </source>
</evidence>
<accession>A0A979FFA6</accession>
<feature type="region of interest" description="Disordered" evidence="6">
    <location>
        <begin position="353"/>
        <end position="410"/>
    </location>
</feature>
<dbReference type="InterPro" id="IPR051843">
    <property type="entry name" value="CPA1_transporter"/>
</dbReference>
<feature type="compositionally biased region" description="Basic and acidic residues" evidence="6">
    <location>
        <begin position="381"/>
        <end position="396"/>
    </location>
</feature>
<feature type="region of interest" description="Disordered" evidence="6">
    <location>
        <begin position="1"/>
        <end position="44"/>
    </location>
</feature>
<feature type="region of interest" description="Disordered" evidence="6">
    <location>
        <begin position="56"/>
        <end position="135"/>
    </location>
</feature>
<keyword evidence="4 7" id="KW-1133">Transmembrane helix</keyword>
<sequence length="860" mass="89101">MLDPNDKTPIANKAQETSGHNPEDTSTRAADEDEENSDCLSTTTSTSALTALSISQSNIPGHSGLSLLPSSYSTDPSGDPTEHVPTPVVPNPSGVYDNPAADLAETPPSVTKLPKSDSAPQSPSKSTGNLGDVRPMQASNTALFGTSIASTSVSHSSPNKSSFPSSNSCLMSQKFSASGNNSDFNPILSSSGPTNALVGASNNIGPSDVHNSDNNGNTNYTESGVSGSMSLNALPSSLNCLDTAPSSLNVNISNIPCSTGGSGSSTAFPTTGITQNPASTSISTNTTASYVPTNSHTNNGPCCGTNGGPSNGVSTTSHSRCSSWVSGGQTVGHSRGASTEGSTIDAFTTSATDSRRGTYSEAGTLPIGSFPEGSLGGTIIEEEHPLDRLSEKKLSSEESSAAGRDNTASGGKSKILRGLCSLGSCLKECRCCRPVMQKHNPLPTTPTKGDRFKYAFTCPPHGKACGLPPLLGMLLSGIALRSFPGIRIIGESLNPNWSASIRNVALVVILLRAGLGLDPKALKAMSLVVFRLACVPCLVETTVVAVVSHFLLGFPWLWGFMLGFILAAVSPAVVVPCLLQLSQQGYGVDKGIPTLVIAAASIDDVIAISGFGVMLGMTFSEGSLAWQILHGPLEVLIGLSYGAVMGFICWILPNKHHQSCSLLQFAMLFTAGLLALFGSQRIEFGGAGALAVLSMAFIAGVGFRRQGWGDDDNPVGQHCNVAWGYLQPMLFALIGTEIQILSLELDTIGLGVATLCISLTCRVVTTFFVVLGSGLNIRERFFVALAWLPKATVQAAIGSTALDYAVRIGAGEPEIALAKQVLTIAVLVILITAPIGAIAIMTSAPRLLQRARQPAPSDTV</sequence>
<dbReference type="Proteomes" id="UP000694843">
    <property type="component" value="Unplaced"/>
</dbReference>
<feature type="transmembrane region" description="Helical" evidence="7">
    <location>
        <begin position="591"/>
        <end position="615"/>
    </location>
</feature>
<dbReference type="InterPro" id="IPR038770">
    <property type="entry name" value="Na+/solute_symporter_sf"/>
</dbReference>
<feature type="transmembrane region" description="Helical" evidence="7">
    <location>
        <begin position="684"/>
        <end position="703"/>
    </location>
</feature>
<feature type="transmembrane region" description="Helical" evidence="7">
    <location>
        <begin position="660"/>
        <end position="678"/>
    </location>
</feature>
<dbReference type="InterPro" id="IPR006153">
    <property type="entry name" value="Cation/H_exchanger_TM"/>
</dbReference>
<feature type="transmembrane region" description="Helical" evidence="7">
    <location>
        <begin position="635"/>
        <end position="653"/>
    </location>
</feature>
<reference evidence="10" key="1">
    <citation type="submission" date="2025-08" db="UniProtKB">
        <authorList>
            <consortium name="RefSeq"/>
        </authorList>
    </citation>
    <scope>IDENTIFICATION</scope>
    <source>
        <tissue evidence="10">Whole organism</tissue>
    </source>
</reference>
<feature type="compositionally biased region" description="Basic and acidic residues" evidence="6">
    <location>
        <begin position="21"/>
        <end position="30"/>
    </location>
</feature>
<dbReference type="OrthoDB" id="423807at2759"/>
<feature type="transmembrane region" description="Helical" evidence="7">
    <location>
        <begin position="782"/>
        <end position="802"/>
    </location>
</feature>
<dbReference type="GO" id="GO:1902600">
    <property type="term" value="P:proton transmembrane transport"/>
    <property type="evidence" value="ECO:0007669"/>
    <property type="project" value="InterPro"/>
</dbReference>
<dbReference type="RefSeq" id="XP_047735583.1">
    <property type="nucleotide sequence ID" value="XM_047879627.1"/>
</dbReference>
<keyword evidence="3 7" id="KW-0812">Transmembrane</keyword>
<feature type="domain" description="Cation/H+ exchanger transmembrane" evidence="8">
    <location>
        <begin position="455"/>
        <end position="838"/>
    </location>
</feature>
<protein>
    <submittedName>
        <fullName evidence="10">Uncharacterized protein LOC108673680</fullName>
    </submittedName>
</protein>
<evidence type="ECO:0000313" key="10">
    <source>
        <dbReference type="RefSeq" id="XP_047735583.1"/>
    </source>
</evidence>
<evidence type="ECO:0000256" key="5">
    <source>
        <dbReference type="ARBA" id="ARBA00023136"/>
    </source>
</evidence>